<reference evidence="2 3" key="1">
    <citation type="journal article" date="2016" name="Mol. Biol. Evol.">
        <title>Comparative Genomics of Early-Diverging Mushroom-Forming Fungi Provides Insights into the Origins of Lignocellulose Decay Capabilities.</title>
        <authorList>
            <person name="Nagy L.G."/>
            <person name="Riley R."/>
            <person name="Tritt A."/>
            <person name="Adam C."/>
            <person name="Daum C."/>
            <person name="Floudas D."/>
            <person name="Sun H."/>
            <person name="Yadav J.S."/>
            <person name="Pangilinan J."/>
            <person name="Larsson K.H."/>
            <person name="Matsuura K."/>
            <person name="Barry K."/>
            <person name="Labutti K."/>
            <person name="Kuo R."/>
            <person name="Ohm R.A."/>
            <person name="Bhattacharya S.S."/>
            <person name="Shirouzu T."/>
            <person name="Yoshinaga Y."/>
            <person name="Martin F.M."/>
            <person name="Grigoriev I.V."/>
            <person name="Hibbett D.S."/>
        </authorList>
    </citation>
    <scope>NUCLEOTIDE SEQUENCE [LARGE SCALE GENOMIC DNA]</scope>
    <source>
        <strain evidence="2 3">HHB9708</strain>
    </source>
</reference>
<gene>
    <name evidence="2" type="ORF">SISNIDRAFT_183624</name>
</gene>
<evidence type="ECO:0000313" key="3">
    <source>
        <dbReference type="Proteomes" id="UP000076722"/>
    </source>
</evidence>
<dbReference type="AlphaFoldDB" id="A0A164R3U2"/>
<sequence length="181" mass="20255">MVRVGNILSEAKDRKIFLFAHAHLKGRRRTTAPRYRHVEPISTDNVVAGKPANRTARRGVSLSFFFLLLSAVSLHEPSDAVTSKWDRKEHTPRHAYKCGVPMAELDEEICILGCWKGRKGRVPRKPKEEKIQFVGLGRRGGRIEIDEAVISLMGAAPTTFGSRPGPQRWKAHLPTNPCSPL</sequence>
<name>A0A164R3U2_9AGAM</name>
<accession>A0A164R3U2</accession>
<dbReference type="EMBL" id="KV419422">
    <property type="protein sequence ID" value="KZS90226.1"/>
    <property type="molecule type" value="Genomic_DNA"/>
</dbReference>
<evidence type="ECO:0000313" key="2">
    <source>
        <dbReference type="EMBL" id="KZS90226.1"/>
    </source>
</evidence>
<dbReference type="Proteomes" id="UP000076722">
    <property type="component" value="Unassembled WGS sequence"/>
</dbReference>
<feature type="region of interest" description="Disordered" evidence="1">
    <location>
        <begin position="159"/>
        <end position="181"/>
    </location>
</feature>
<protein>
    <submittedName>
        <fullName evidence="2">Uncharacterized protein</fullName>
    </submittedName>
</protein>
<organism evidence="2 3">
    <name type="scientific">Sistotremastrum niveocremeum HHB9708</name>
    <dbReference type="NCBI Taxonomy" id="1314777"/>
    <lineage>
        <taxon>Eukaryota</taxon>
        <taxon>Fungi</taxon>
        <taxon>Dikarya</taxon>
        <taxon>Basidiomycota</taxon>
        <taxon>Agaricomycotina</taxon>
        <taxon>Agaricomycetes</taxon>
        <taxon>Sistotremastrales</taxon>
        <taxon>Sistotremastraceae</taxon>
        <taxon>Sertulicium</taxon>
        <taxon>Sertulicium niveocremeum</taxon>
    </lineage>
</organism>
<keyword evidence="3" id="KW-1185">Reference proteome</keyword>
<proteinExistence type="predicted"/>
<evidence type="ECO:0000256" key="1">
    <source>
        <dbReference type="SAM" id="MobiDB-lite"/>
    </source>
</evidence>